<dbReference type="EMBL" id="JAFFZE010000005">
    <property type="protein sequence ID" value="MCT2582369.1"/>
    <property type="molecule type" value="Genomic_DNA"/>
</dbReference>
<proteinExistence type="predicted"/>
<evidence type="ECO:0000256" key="1">
    <source>
        <dbReference type="SAM" id="Phobius"/>
    </source>
</evidence>
<comment type="caution">
    <text evidence="2">The sequence shown here is derived from an EMBL/GenBank/DDBJ whole genome shotgun (WGS) entry which is preliminary data.</text>
</comment>
<evidence type="ECO:0000313" key="2">
    <source>
        <dbReference type="EMBL" id="MCT2582369.1"/>
    </source>
</evidence>
<keyword evidence="1" id="KW-1133">Transmembrane helix</keyword>
<dbReference type="RefSeq" id="WP_260189724.1">
    <property type="nucleotide sequence ID" value="NZ_JAFFZE010000005.1"/>
</dbReference>
<keyword evidence="1" id="KW-0812">Transmembrane</keyword>
<protein>
    <recommendedName>
        <fullName evidence="4">DUF3039 domain-containing protein</fullName>
    </recommendedName>
</protein>
<gene>
    <name evidence="2" type="ORF">JT362_04435</name>
</gene>
<name>A0ABT2J530_9PSEU</name>
<keyword evidence="3" id="KW-1185">Reference proteome</keyword>
<accession>A0ABT2J530</accession>
<keyword evidence="1" id="KW-0472">Membrane</keyword>
<sequence length="67" mass="7196">MSADVSWGHSVLEPTRGHVRDPDTYLVGGVSVGFAICGAWLVADLPDQHGTFPRCATCLDLLDERSP</sequence>
<reference evidence="2 3" key="1">
    <citation type="submission" date="2021-02" db="EMBL/GenBank/DDBJ databases">
        <title>Actinophytocola xerophila sp. nov., isolated from soil of cotton cropping field.</title>
        <authorList>
            <person name="Huang R."/>
            <person name="Chen X."/>
            <person name="Ge X."/>
            <person name="Liu W."/>
        </authorList>
    </citation>
    <scope>NUCLEOTIDE SEQUENCE [LARGE SCALE GENOMIC DNA]</scope>
    <source>
        <strain evidence="2 3">S1-96</strain>
    </source>
</reference>
<organism evidence="2 3">
    <name type="scientific">Actinophytocola gossypii</name>
    <dbReference type="NCBI Taxonomy" id="2812003"/>
    <lineage>
        <taxon>Bacteria</taxon>
        <taxon>Bacillati</taxon>
        <taxon>Actinomycetota</taxon>
        <taxon>Actinomycetes</taxon>
        <taxon>Pseudonocardiales</taxon>
        <taxon>Pseudonocardiaceae</taxon>
    </lineage>
</organism>
<dbReference type="Proteomes" id="UP001156441">
    <property type="component" value="Unassembled WGS sequence"/>
</dbReference>
<evidence type="ECO:0008006" key="4">
    <source>
        <dbReference type="Google" id="ProtNLM"/>
    </source>
</evidence>
<evidence type="ECO:0000313" key="3">
    <source>
        <dbReference type="Proteomes" id="UP001156441"/>
    </source>
</evidence>
<feature type="transmembrane region" description="Helical" evidence="1">
    <location>
        <begin position="24"/>
        <end position="43"/>
    </location>
</feature>